<dbReference type="EMBL" id="JAPNTZ010000031">
    <property type="protein sequence ID" value="MCY1145727.1"/>
    <property type="molecule type" value="Genomic_DNA"/>
</dbReference>
<accession>A0ABT4BGX9</accession>
<reference evidence="2" key="1">
    <citation type="submission" date="2022-11" db="EMBL/GenBank/DDBJ databases">
        <authorList>
            <person name="Somphong A."/>
            <person name="Phongsopitanun W."/>
        </authorList>
    </citation>
    <scope>NUCLEOTIDE SEQUENCE</scope>
    <source>
        <strain evidence="2">Pm04-4</strain>
    </source>
</reference>
<dbReference type="Proteomes" id="UP001151002">
    <property type="component" value="Unassembled WGS sequence"/>
</dbReference>
<proteinExistence type="predicted"/>
<keyword evidence="3" id="KW-1185">Reference proteome</keyword>
<organism evidence="2 3">
    <name type="scientific">Paractinoplanes pyxinae</name>
    <dbReference type="NCBI Taxonomy" id="2997416"/>
    <lineage>
        <taxon>Bacteria</taxon>
        <taxon>Bacillati</taxon>
        <taxon>Actinomycetota</taxon>
        <taxon>Actinomycetes</taxon>
        <taxon>Micromonosporales</taxon>
        <taxon>Micromonosporaceae</taxon>
        <taxon>Paractinoplanes</taxon>
    </lineage>
</organism>
<feature type="region of interest" description="Disordered" evidence="1">
    <location>
        <begin position="141"/>
        <end position="161"/>
    </location>
</feature>
<protein>
    <submittedName>
        <fullName evidence="2">Uncharacterized protein</fullName>
    </submittedName>
</protein>
<comment type="caution">
    <text evidence="2">The sequence shown here is derived from an EMBL/GenBank/DDBJ whole genome shotgun (WGS) entry which is preliminary data.</text>
</comment>
<evidence type="ECO:0000313" key="2">
    <source>
        <dbReference type="EMBL" id="MCY1145727.1"/>
    </source>
</evidence>
<evidence type="ECO:0000256" key="1">
    <source>
        <dbReference type="SAM" id="MobiDB-lite"/>
    </source>
</evidence>
<name>A0ABT4BGX9_9ACTN</name>
<evidence type="ECO:0000313" key="3">
    <source>
        <dbReference type="Proteomes" id="UP001151002"/>
    </source>
</evidence>
<sequence length="161" mass="17350">VSGEDLVGVPVEVLAGAVVAHRGLRVGVSGGDLYIAEADSRVQHGRDERMAQHVRVHPWHPDPGRRGQLLEAAGRGMPVHSPTQRVTQYRPVLAITDGVLDGSSDRRRQRDQHDLVALAVNLQDAVAVFLAEVGDVRPAGLEDSQSEQAEHRDQSEVIAVG</sequence>
<gene>
    <name evidence="2" type="ORF">OWR29_47670</name>
</gene>
<feature type="non-terminal residue" evidence="2">
    <location>
        <position position="1"/>
    </location>
</feature>